<organism evidence="1">
    <name type="scientific">marine sediment metagenome</name>
    <dbReference type="NCBI Taxonomy" id="412755"/>
    <lineage>
        <taxon>unclassified sequences</taxon>
        <taxon>metagenomes</taxon>
        <taxon>ecological metagenomes</taxon>
    </lineage>
</organism>
<protein>
    <submittedName>
        <fullName evidence="1">Uncharacterized protein</fullName>
    </submittedName>
</protein>
<name>X1RTS4_9ZZZZ</name>
<dbReference type="AlphaFoldDB" id="X1RTS4"/>
<gene>
    <name evidence="1" type="ORF">S12H4_17245</name>
</gene>
<dbReference type="EMBL" id="BARW01008411">
    <property type="protein sequence ID" value="GAI84147.1"/>
    <property type="molecule type" value="Genomic_DNA"/>
</dbReference>
<proteinExistence type="predicted"/>
<reference evidence="1" key="1">
    <citation type="journal article" date="2014" name="Front. Microbiol.">
        <title>High frequency of phylogenetically diverse reductive dehalogenase-homologous genes in deep subseafloor sedimentary metagenomes.</title>
        <authorList>
            <person name="Kawai M."/>
            <person name="Futagami T."/>
            <person name="Toyoda A."/>
            <person name="Takaki Y."/>
            <person name="Nishi S."/>
            <person name="Hori S."/>
            <person name="Arai W."/>
            <person name="Tsubouchi T."/>
            <person name="Morono Y."/>
            <person name="Uchiyama I."/>
            <person name="Ito T."/>
            <person name="Fujiyama A."/>
            <person name="Inagaki F."/>
            <person name="Takami H."/>
        </authorList>
    </citation>
    <scope>NUCLEOTIDE SEQUENCE</scope>
    <source>
        <strain evidence="1">Expedition CK06-06</strain>
    </source>
</reference>
<evidence type="ECO:0000313" key="1">
    <source>
        <dbReference type="EMBL" id="GAI84147.1"/>
    </source>
</evidence>
<comment type="caution">
    <text evidence="1">The sequence shown here is derived from an EMBL/GenBank/DDBJ whole genome shotgun (WGS) entry which is preliminary data.</text>
</comment>
<accession>X1RTS4</accession>
<sequence>MLPERLNFLKRFDNFYQVIINAVKKDEIDERDFYIIIGAKCKSMNQERRDLLISNKMKT</sequence>